<feature type="region of interest" description="Disordered" evidence="1">
    <location>
        <begin position="1"/>
        <end position="35"/>
    </location>
</feature>
<sequence length="52" mass="5460">MPAETTPKLPNASPFCSRSRGLQFAPSDSAVSDDGSEAMTMTISLTSDIVIK</sequence>
<dbReference type="HOGENOM" id="CLU_3088255_0_0_1"/>
<dbReference type="EMBL" id="KN831950">
    <property type="protein sequence ID" value="KIO11196.1"/>
    <property type="molecule type" value="Genomic_DNA"/>
</dbReference>
<dbReference type="Proteomes" id="UP000054217">
    <property type="component" value="Unassembled WGS sequence"/>
</dbReference>
<dbReference type="InParanoid" id="A0A0C3PQC8"/>
<evidence type="ECO:0000313" key="3">
    <source>
        <dbReference type="Proteomes" id="UP000054217"/>
    </source>
</evidence>
<evidence type="ECO:0000313" key="2">
    <source>
        <dbReference type="EMBL" id="KIO11196.1"/>
    </source>
</evidence>
<organism evidence="2 3">
    <name type="scientific">Pisolithus tinctorius Marx 270</name>
    <dbReference type="NCBI Taxonomy" id="870435"/>
    <lineage>
        <taxon>Eukaryota</taxon>
        <taxon>Fungi</taxon>
        <taxon>Dikarya</taxon>
        <taxon>Basidiomycota</taxon>
        <taxon>Agaricomycotina</taxon>
        <taxon>Agaricomycetes</taxon>
        <taxon>Agaricomycetidae</taxon>
        <taxon>Boletales</taxon>
        <taxon>Sclerodermatineae</taxon>
        <taxon>Pisolithaceae</taxon>
        <taxon>Pisolithus</taxon>
    </lineage>
</organism>
<evidence type="ECO:0000256" key="1">
    <source>
        <dbReference type="SAM" id="MobiDB-lite"/>
    </source>
</evidence>
<name>A0A0C3PQC8_PISTI</name>
<accession>A0A0C3PQC8</accession>
<protein>
    <submittedName>
        <fullName evidence="2">Uncharacterized protein</fullName>
    </submittedName>
</protein>
<dbReference type="AlphaFoldDB" id="A0A0C3PQC8"/>
<reference evidence="3" key="2">
    <citation type="submission" date="2015-01" db="EMBL/GenBank/DDBJ databases">
        <title>Evolutionary Origins and Diversification of the Mycorrhizal Mutualists.</title>
        <authorList>
            <consortium name="DOE Joint Genome Institute"/>
            <consortium name="Mycorrhizal Genomics Consortium"/>
            <person name="Kohler A."/>
            <person name="Kuo A."/>
            <person name="Nagy L.G."/>
            <person name="Floudas D."/>
            <person name="Copeland A."/>
            <person name="Barry K.W."/>
            <person name="Cichocki N."/>
            <person name="Veneault-Fourrey C."/>
            <person name="LaButti K."/>
            <person name="Lindquist E.A."/>
            <person name="Lipzen A."/>
            <person name="Lundell T."/>
            <person name="Morin E."/>
            <person name="Murat C."/>
            <person name="Riley R."/>
            <person name="Ohm R."/>
            <person name="Sun H."/>
            <person name="Tunlid A."/>
            <person name="Henrissat B."/>
            <person name="Grigoriev I.V."/>
            <person name="Hibbett D.S."/>
            <person name="Martin F."/>
        </authorList>
    </citation>
    <scope>NUCLEOTIDE SEQUENCE [LARGE SCALE GENOMIC DNA]</scope>
    <source>
        <strain evidence="3">Marx 270</strain>
    </source>
</reference>
<keyword evidence="3" id="KW-1185">Reference proteome</keyword>
<gene>
    <name evidence="2" type="ORF">M404DRAFT_994852</name>
</gene>
<reference evidence="2 3" key="1">
    <citation type="submission" date="2014-04" db="EMBL/GenBank/DDBJ databases">
        <authorList>
            <consortium name="DOE Joint Genome Institute"/>
            <person name="Kuo A."/>
            <person name="Kohler A."/>
            <person name="Costa M.D."/>
            <person name="Nagy L.G."/>
            <person name="Floudas D."/>
            <person name="Copeland A."/>
            <person name="Barry K.W."/>
            <person name="Cichocki N."/>
            <person name="Veneault-Fourrey C."/>
            <person name="LaButti K."/>
            <person name="Lindquist E.A."/>
            <person name="Lipzen A."/>
            <person name="Lundell T."/>
            <person name="Morin E."/>
            <person name="Murat C."/>
            <person name="Sun H."/>
            <person name="Tunlid A."/>
            <person name="Henrissat B."/>
            <person name="Grigoriev I.V."/>
            <person name="Hibbett D.S."/>
            <person name="Martin F."/>
            <person name="Nordberg H.P."/>
            <person name="Cantor M.N."/>
            <person name="Hua S.X."/>
        </authorList>
    </citation>
    <scope>NUCLEOTIDE SEQUENCE [LARGE SCALE GENOMIC DNA]</scope>
    <source>
        <strain evidence="2 3">Marx 270</strain>
    </source>
</reference>
<proteinExistence type="predicted"/>